<dbReference type="PANTHER" id="PTHR21248:SF22">
    <property type="entry name" value="PHOSPHOLIPASE D"/>
    <property type="match status" value="1"/>
</dbReference>
<dbReference type="GO" id="GO:0032049">
    <property type="term" value="P:cardiolipin biosynthetic process"/>
    <property type="evidence" value="ECO:0007669"/>
    <property type="project" value="UniProtKB-ARBA"/>
</dbReference>
<comment type="caution">
    <text evidence="2">The sequence shown here is derived from an EMBL/GenBank/DDBJ whole genome shotgun (WGS) entry which is preliminary data.</text>
</comment>
<dbReference type="Gene3D" id="3.30.870.10">
    <property type="entry name" value="Endonuclease Chain A"/>
    <property type="match status" value="1"/>
</dbReference>
<organism evidence="2">
    <name type="scientific">bioreactor metagenome</name>
    <dbReference type="NCBI Taxonomy" id="1076179"/>
    <lineage>
        <taxon>unclassified sequences</taxon>
        <taxon>metagenomes</taxon>
        <taxon>ecological metagenomes</taxon>
    </lineage>
</organism>
<name>A0A645I764_9ZZZZ</name>
<reference evidence="2" key="1">
    <citation type="submission" date="2019-08" db="EMBL/GenBank/DDBJ databases">
        <authorList>
            <person name="Kucharzyk K."/>
            <person name="Murdoch R.W."/>
            <person name="Higgins S."/>
            <person name="Loffler F."/>
        </authorList>
    </citation>
    <scope>NUCLEOTIDE SEQUENCE</scope>
</reference>
<feature type="domain" description="PLD phosphodiesterase" evidence="1">
    <location>
        <begin position="79"/>
        <end position="106"/>
    </location>
</feature>
<dbReference type="SMART" id="SM00155">
    <property type="entry name" value="PLDc"/>
    <property type="match status" value="1"/>
</dbReference>
<dbReference type="EMBL" id="VSSQ01106724">
    <property type="protein sequence ID" value="MPN46229.1"/>
    <property type="molecule type" value="Genomic_DNA"/>
</dbReference>
<accession>A0A645I764</accession>
<dbReference type="SUPFAM" id="SSF56024">
    <property type="entry name" value="Phospholipase D/nuclease"/>
    <property type="match status" value="1"/>
</dbReference>
<evidence type="ECO:0000313" key="2">
    <source>
        <dbReference type="EMBL" id="MPN46229.1"/>
    </source>
</evidence>
<dbReference type="PANTHER" id="PTHR21248">
    <property type="entry name" value="CARDIOLIPIN SYNTHASE"/>
    <property type="match status" value="1"/>
</dbReference>
<dbReference type="EC" id="2.7.8.-" evidence="2"/>
<dbReference type="PROSITE" id="PS50035">
    <property type="entry name" value="PLD"/>
    <property type="match status" value="1"/>
</dbReference>
<dbReference type="Pfam" id="PF13091">
    <property type="entry name" value="PLDc_2"/>
    <property type="match status" value="1"/>
</dbReference>
<dbReference type="CDD" id="cd09160">
    <property type="entry name" value="PLDc_SMU_988_like_2"/>
    <property type="match status" value="1"/>
</dbReference>
<protein>
    <submittedName>
        <fullName evidence="2">Cardiolipin synthase</fullName>
        <ecNumber evidence="2">2.7.8.-</ecNumber>
    </submittedName>
</protein>
<gene>
    <name evidence="2" type="primary">cls_14</name>
    <name evidence="2" type="ORF">SDC9_193812</name>
</gene>
<proteinExistence type="predicted"/>
<sequence length="166" mass="19466">MAENAYIQIISMVKKYVWITTPYLVLDNEMLTALKIAAQSGVDVRIITPHMPDKWYVFAVTRQNYRPLLEAGVRIYEYTPGFLHAKMFVSDDRVAIIGTINMDYRSFYLHFENGVVFYGSSVIRQVYEDIDHTLDISKEIDMEFMKKRPWYKRMTGMLLKLAAPMM</sequence>
<dbReference type="InterPro" id="IPR001736">
    <property type="entry name" value="PLipase_D/transphosphatidylase"/>
</dbReference>
<dbReference type="AlphaFoldDB" id="A0A645I764"/>
<keyword evidence="2" id="KW-0808">Transferase</keyword>
<dbReference type="InterPro" id="IPR025202">
    <property type="entry name" value="PLD-like_dom"/>
</dbReference>
<dbReference type="GO" id="GO:0030572">
    <property type="term" value="F:phosphatidyltransferase activity"/>
    <property type="evidence" value="ECO:0007669"/>
    <property type="project" value="UniProtKB-ARBA"/>
</dbReference>
<evidence type="ECO:0000259" key="1">
    <source>
        <dbReference type="PROSITE" id="PS50035"/>
    </source>
</evidence>